<dbReference type="EMBL" id="HBUE01179922">
    <property type="protein sequence ID" value="CAG6519714.1"/>
    <property type="molecule type" value="Transcribed_RNA"/>
</dbReference>
<reference evidence="1" key="1">
    <citation type="submission" date="2021-05" db="EMBL/GenBank/DDBJ databases">
        <authorList>
            <person name="Alioto T."/>
            <person name="Alioto T."/>
            <person name="Gomez Garrido J."/>
        </authorList>
    </citation>
    <scope>NUCLEOTIDE SEQUENCE</scope>
</reference>
<protein>
    <submittedName>
        <fullName evidence="1">(northern house mosquito) hypothetical protein</fullName>
    </submittedName>
</protein>
<evidence type="ECO:0000313" key="1">
    <source>
        <dbReference type="EMBL" id="CAG6571268.1"/>
    </source>
</evidence>
<organism evidence="1">
    <name type="scientific">Culex pipiens</name>
    <name type="common">House mosquito</name>
    <dbReference type="NCBI Taxonomy" id="7175"/>
    <lineage>
        <taxon>Eukaryota</taxon>
        <taxon>Metazoa</taxon>
        <taxon>Ecdysozoa</taxon>
        <taxon>Arthropoda</taxon>
        <taxon>Hexapoda</taxon>
        <taxon>Insecta</taxon>
        <taxon>Pterygota</taxon>
        <taxon>Neoptera</taxon>
        <taxon>Endopterygota</taxon>
        <taxon>Diptera</taxon>
        <taxon>Nematocera</taxon>
        <taxon>Culicoidea</taxon>
        <taxon>Culicidae</taxon>
        <taxon>Culicinae</taxon>
        <taxon>Culicini</taxon>
        <taxon>Culex</taxon>
        <taxon>Culex</taxon>
    </lineage>
</organism>
<dbReference type="AlphaFoldDB" id="A0A8D8NNK7"/>
<dbReference type="EMBL" id="HBUE01285528">
    <property type="protein sequence ID" value="CAG6571268.1"/>
    <property type="molecule type" value="Transcribed_RNA"/>
</dbReference>
<sequence>MLAAVERIEPLLLFQIFNQLAVAGRCWREDATAGLTFTIEQIFVQLGQLGEAAQIVRLVPIPIAGGWCRMGRFLEGNGRGQRGPPTVGGPGAAQLAKVGFGVSLGVRDIKGWY</sequence>
<dbReference type="EMBL" id="HBUE01135341">
    <property type="protein sequence ID" value="CAG6498405.1"/>
    <property type="molecule type" value="Transcribed_RNA"/>
</dbReference>
<name>A0A8D8NNK7_CULPI</name>
<accession>A0A8D8NNK7</accession>
<proteinExistence type="predicted"/>